<proteinExistence type="predicted"/>
<dbReference type="AlphaFoldDB" id="A0AAV4MYU7"/>
<comment type="caution">
    <text evidence="2">The sequence shown here is derived from an EMBL/GenBank/DDBJ whole genome shotgun (WGS) entry which is preliminary data.</text>
</comment>
<feature type="region of interest" description="Disordered" evidence="1">
    <location>
        <begin position="104"/>
        <end position="140"/>
    </location>
</feature>
<organism evidence="2 3">
    <name type="scientific">Caerostris extrusa</name>
    <name type="common">Bark spider</name>
    <name type="synonym">Caerostris bankana</name>
    <dbReference type="NCBI Taxonomy" id="172846"/>
    <lineage>
        <taxon>Eukaryota</taxon>
        <taxon>Metazoa</taxon>
        <taxon>Ecdysozoa</taxon>
        <taxon>Arthropoda</taxon>
        <taxon>Chelicerata</taxon>
        <taxon>Arachnida</taxon>
        <taxon>Araneae</taxon>
        <taxon>Araneomorphae</taxon>
        <taxon>Entelegynae</taxon>
        <taxon>Araneoidea</taxon>
        <taxon>Araneidae</taxon>
        <taxon>Caerostris</taxon>
    </lineage>
</organism>
<sequence>MASPVGVRFGLGKRDKCRQGQRSAKTSGTVNFELTFGSERKNMVTGCLRKRLKGRRHYTTFRPLLRGNRKWFKTRWGKRGRQKRLHPLPPPLAASRCCCPLMTASKDSSRETTAPPQEGKGGGVEYSHLEEQNIRGTFTG</sequence>
<reference evidence="2 3" key="1">
    <citation type="submission" date="2021-06" db="EMBL/GenBank/DDBJ databases">
        <title>Caerostris extrusa draft genome.</title>
        <authorList>
            <person name="Kono N."/>
            <person name="Arakawa K."/>
        </authorList>
    </citation>
    <scope>NUCLEOTIDE SEQUENCE [LARGE SCALE GENOMIC DNA]</scope>
</reference>
<dbReference type="Proteomes" id="UP001054945">
    <property type="component" value="Unassembled WGS sequence"/>
</dbReference>
<evidence type="ECO:0000313" key="3">
    <source>
        <dbReference type="Proteomes" id="UP001054945"/>
    </source>
</evidence>
<gene>
    <name evidence="2" type="ORF">CEXT_81651</name>
</gene>
<accession>A0AAV4MYU7</accession>
<name>A0AAV4MYU7_CAEEX</name>
<keyword evidence="3" id="KW-1185">Reference proteome</keyword>
<feature type="region of interest" description="Disordered" evidence="1">
    <location>
        <begin position="1"/>
        <end position="24"/>
    </location>
</feature>
<dbReference type="EMBL" id="BPLR01002781">
    <property type="protein sequence ID" value="GIX77679.1"/>
    <property type="molecule type" value="Genomic_DNA"/>
</dbReference>
<evidence type="ECO:0000256" key="1">
    <source>
        <dbReference type="SAM" id="MobiDB-lite"/>
    </source>
</evidence>
<evidence type="ECO:0000313" key="2">
    <source>
        <dbReference type="EMBL" id="GIX77679.1"/>
    </source>
</evidence>
<protein>
    <submittedName>
        <fullName evidence="2">Uncharacterized protein</fullName>
    </submittedName>
</protein>